<dbReference type="GO" id="GO:0006265">
    <property type="term" value="P:DNA topological change"/>
    <property type="evidence" value="ECO:0007669"/>
    <property type="project" value="InterPro"/>
</dbReference>
<evidence type="ECO:0000313" key="6">
    <source>
        <dbReference type="Proteomes" id="UP000510660"/>
    </source>
</evidence>
<dbReference type="GO" id="GO:0003917">
    <property type="term" value="F:DNA topoisomerase type I (single strand cut, ATP-independent) activity"/>
    <property type="evidence" value="ECO:0007669"/>
    <property type="project" value="InterPro"/>
</dbReference>
<name>A0A7H9E6X3_9LACO</name>
<evidence type="ECO:0000256" key="1">
    <source>
        <dbReference type="ARBA" id="ARBA00023029"/>
    </source>
</evidence>
<protein>
    <submittedName>
        <fullName evidence="5">Type IA DNA topoisomerase</fullName>
    </submittedName>
</protein>
<dbReference type="PANTHER" id="PTHR11390:SF21">
    <property type="entry name" value="DNA TOPOISOMERASE 3-ALPHA"/>
    <property type="match status" value="1"/>
</dbReference>
<dbReference type="InterPro" id="IPR000380">
    <property type="entry name" value="Topo_IA"/>
</dbReference>
<dbReference type="PRINTS" id="PR00417">
    <property type="entry name" value="PRTPISMRASEI"/>
</dbReference>
<dbReference type="InterPro" id="IPR013497">
    <property type="entry name" value="Topo_IA_cen"/>
</dbReference>
<gene>
    <name evidence="5" type="ORF">GTO85_02750</name>
</gene>
<evidence type="ECO:0000259" key="4">
    <source>
        <dbReference type="PROSITE" id="PS52039"/>
    </source>
</evidence>
<evidence type="ECO:0000256" key="3">
    <source>
        <dbReference type="ARBA" id="ARBA00023235"/>
    </source>
</evidence>
<dbReference type="GO" id="GO:0003677">
    <property type="term" value="F:DNA binding"/>
    <property type="evidence" value="ECO:0007669"/>
    <property type="project" value="UniProtKB-KW"/>
</dbReference>
<sequence length="860" mass="98260">MTRLLILNEKQSQAEKFADYLGGMSGVFEGNPYDIVYAAGHLLQLKSPSEMVSPELAAKYADWQNLDNFPWNPLDLSWSKSVISSKKRYITNIKNNLAGHDVIVIASDNDPTGEGDLLGWEIVDYLDWKKEVWRIRFKGDDSANYVIDSLHKPEKATVDEQDSQGILVKGKSRQKFDFLTGLEESRIATKLAREQGFSNKGKALSIGRLQTYITCLVDAQNRAREAYIKKPFYEIRYKDANGNTFKRDYQDGDTWRFSDKNLASQDLTNYSQDQVIVDSTVEKRKQPPKLVNLADLGKIFQKEYTTEQVTDTYQKMYDDKIVSYPRTEDNAITIDDFNELLPYAEKIATVVGVDSQLLSHKEPRKKFIIKSEDHGANRPTKLIPQSLDDIEEKYGKCGRDIYERVAKSYLAMLAEDYVYTQVKAHIESHPEFTSTINVPKEQNYKLIFNEDDLLNEDQQSENKVKNFATNANPEVYQGTNTPPTKPTLTFILNNLDKWNLGTGATKMQTISKLQGIGKENKNVIPQLKVVKGVFEVTGTGALVACLAKDTYLSSGKITKRLQDILNEIKADPTKQDMVYSVATKTIEHDKAVMIKNAPLLKQDAQVKKLAGDLKAIERFSGIFSQTNETVNPPVTIFDGHKTTETEQQEALAGKKITYSIEKFGKEEQHTAYLAKQTYKNNKTGKEVTRVSWKVEFPEDTDHIKGIYKPLDKEIKFKKEYAQHVFSEGEITNLLAGEEISFEGIDKRGKSFTATGKLVEQELKEGRRKIRFWGFRINPKPVDTNVYVVITYKDGKEYHFKKIYRGHRWTPEEIKKIAAGKKQIVAFNGRKGTYRMEIKPNPNKDYKGKFKYFGFDEKFVK</sequence>
<dbReference type="PANTHER" id="PTHR11390">
    <property type="entry name" value="PROKARYOTIC DNA TOPOISOMERASE"/>
    <property type="match status" value="1"/>
</dbReference>
<dbReference type="Pfam" id="PF01751">
    <property type="entry name" value="Toprim"/>
    <property type="match status" value="1"/>
</dbReference>
<dbReference type="Proteomes" id="UP000510660">
    <property type="component" value="Chromosome"/>
</dbReference>
<organism evidence="5 6">
    <name type="scientific">Lactobacillus crispatus</name>
    <dbReference type="NCBI Taxonomy" id="47770"/>
    <lineage>
        <taxon>Bacteria</taxon>
        <taxon>Bacillati</taxon>
        <taxon>Bacillota</taxon>
        <taxon>Bacilli</taxon>
        <taxon>Lactobacillales</taxon>
        <taxon>Lactobacillaceae</taxon>
        <taxon>Lactobacillus</taxon>
    </lineage>
</organism>
<keyword evidence="2" id="KW-0238">DNA-binding</keyword>
<dbReference type="InterPro" id="IPR013824">
    <property type="entry name" value="Topo_IA_cen_sub1"/>
</dbReference>
<dbReference type="Pfam" id="PF01131">
    <property type="entry name" value="Topoisom_bac"/>
    <property type="match status" value="1"/>
</dbReference>
<dbReference type="SMART" id="SM00437">
    <property type="entry name" value="TOP1Ac"/>
    <property type="match status" value="1"/>
</dbReference>
<dbReference type="GO" id="GO:0006281">
    <property type="term" value="P:DNA repair"/>
    <property type="evidence" value="ECO:0007669"/>
    <property type="project" value="TreeGrafter"/>
</dbReference>
<dbReference type="InterPro" id="IPR013825">
    <property type="entry name" value="Topo_IA_cen_sub2"/>
</dbReference>
<dbReference type="Gene3D" id="3.40.50.140">
    <property type="match status" value="1"/>
</dbReference>
<dbReference type="RefSeq" id="WP_180861633.1">
    <property type="nucleotide sequence ID" value="NZ_CP047415.1"/>
</dbReference>
<dbReference type="InterPro" id="IPR003602">
    <property type="entry name" value="Topo_IA_DNA-bd_dom"/>
</dbReference>
<keyword evidence="1" id="KW-0799">Topoisomerase</keyword>
<dbReference type="AlphaFoldDB" id="A0A7H9E6X3"/>
<dbReference type="Gene3D" id="2.70.20.10">
    <property type="entry name" value="Topoisomerase I, domain 3"/>
    <property type="match status" value="1"/>
</dbReference>
<keyword evidence="3 5" id="KW-0413">Isomerase</keyword>
<evidence type="ECO:0000256" key="2">
    <source>
        <dbReference type="ARBA" id="ARBA00023125"/>
    </source>
</evidence>
<dbReference type="GO" id="GO:0006310">
    <property type="term" value="P:DNA recombination"/>
    <property type="evidence" value="ECO:0007669"/>
    <property type="project" value="TreeGrafter"/>
</dbReference>
<evidence type="ECO:0000313" key="5">
    <source>
        <dbReference type="EMBL" id="QLL73366.1"/>
    </source>
</evidence>
<dbReference type="Gene3D" id="1.10.290.10">
    <property type="entry name" value="Topoisomerase I, domain 4"/>
    <property type="match status" value="1"/>
</dbReference>
<accession>A0A7H9E6X3</accession>
<dbReference type="InterPro" id="IPR006171">
    <property type="entry name" value="TOPRIM_dom"/>
</dbReference>
<dbReference type="EMBL" id="CP047415">
    <property type="protein sequence ID" value="QLL73366.1"/>
    <property type="molecule type" value="Genomic_DNA"/>
</dbReference>
<dbReference type="PROSITE" id="PS52039">
    <property type="entry name" value="TOPO_IA_2"/>
    <property type="match status" value="1"/>
</dbReference>
<dbReference type="InterPro" id="IPR023405">
    <property type="entry name" value="Topo_IA_core_domain"/>
</dbReference>
<dbReference type="Gene3D" id="1.10.460.10">
    <property type="entry name" value="Topoisomerase I, domain 2"/>
    <property type="match status" value="1"/>
</dbReference>
<proteinExistence type="predicted"/>
<dbReference type="InterPro" id="IPR013826">
    <property type="entry name" value="Topo_IA_cen_sub3"/>
</dbReference>
<dbReference type="SUPFAM" id="SSF56712">
    <property type="entry name" value="Prokaryotic type I DNA topoisomerase"/>
    <property type="match status" value="1"/>
</dbReference>
<reference evidence="5 6" key="1">
    <citation type="submission" date="2020-01" db="EMBL/GenBank/DDBJ databases">
        <title>Complete and circular genome sequences of six lactobacillus isolates from horses.</title>
        <authorList>
            <person name="Hassan H.M."/>
        </authorList>
    </citation>
    <scope>NUCLEOTIDE SEQUENCE [LARGE SCALE GENOMIC DNA]</scope>
    <source>
        <strain evidence="5 6">1D</strain>
    </source>
</reference>
<feature type="domain" description="Topo IA-type catalytic" evidence="4">
    <location>
        <begin position="163"/>
        <end position="593"/>
    </location>
</feature>